<dbReference type="EnsemblProtists" id="EKX39755">
    <property type="protein sequence ID" value="EKX39755"/>
    <property type="gene ID" value="GUITHDRAFT_164880"/>
</dbReference>
<dbReference type="Proteomes" id="UP000011087">
    <property type="component" value="Unassembled WGS sequence"/>
</dbReference>
<sequence length="191" mass="20474">MCWVADGTFFGGAPEVSSNKNQKKSVLLAVGAALLVVGVVVIASSRRVSLSQVDKDDGTDALINAVLVARGDSLPTKFVASRLNINPQLPFLGSSAYKSKHIKAIHRRRPALKQARLQSLELDPASQFCADPADCARDLDYFKANAIWHQAAHDMIGSTGPMGPAFPPNMDGVAGKVQYAWCDPELNPSCR</sequence>
<reference evidence="2 4" key="1">
    <citation type="journal article" date="2012" name="Nature">
        <title>Algal genomes reveal evolutionary mosaicism and the fate of nucleomorphs.</title>
        <authorList>
            <consortium name="DOE Joint Genome Institute"/>
            <person name="Curtis B.A."/>
            <person name="Tanifuji G."/>
            <person name="Burki F."/>
            <person name="Gruber A."/>
            <person name="Irimia M."/>
            <person name="Maruyama S."/>
            <person name="Arias M.C."/>
            <person name="Ball S.G."/>
            <person name="Gile G.H."/>
            <person name="Hirakawa Y."/>
            <person name="Hopkins J.F."/>
            <person name="Kuo A."/>
            <person name="Rensing S.A."/>
            <person name="Schmutz J."/>
            <person name="Symeonidi A."/>
            <person name="Elias M."/>
            <person name="Eveleigh R.J."/>
            <person name="Herman E.K."/>
            <person name="Klute M.J."/>
            <person name="Nakayama T."/>
            <person name="Obornik M."/>
            <person name="Reyes-Prieto A."/>
            <person name="Armbrust E.V."/>
            <person name="Aves S.J."/>
            <person name="Beiko R.G."/>
            <person name="Coutinho P."/>
            <person name="Dacks J.B."/>
            <person name="Durnford D.G."/>
            <person name="Fast N.M."/>
            <person name="Green B.R."/>
            <person name="Grisdale C.J."/>
            <person name="Hempel F."/>
            <person name="Henrissat B."/>
            <person name="Hoppner M.P."/>
            <person name="Ishida K."/>
            <person name="Kim E."/>
            <person name="Koreny L."/>
            <person name="Kroth P.G."/>
            <person name="Liu Y."/>
            <person name="Malik S.B."/>
            <person name="Maier U.G."/>
            <person name="McRose D."/>
            <person name="Mock T."/>
            <person name="Neilson J.A."/>
            <person name="Onodera N.T."/>
            <person name="Poole A.M."/>
            <person name="Pritham E.J."/>
            <person name="Richards T.A."/>
            <person name="Rocap G."/>
            <person name="Roy S.W."/>
            <person name="Sarai C."/>
            <person name="Schaack S."/>
            <person name="Shirato S."/>
            <person name="Slamovits C.H."/>
            <person name="Spencer D.F."/>
            <person name="Suzuki S."/>
            <person name="Worden A.Z."/>
            <person name="Zauner S."/>
            <person name="Barry K."/>
            <person name="Bell C."/>
            <person name="Bharti A.K."/>
            <person name="Crow J.A."/>
            <person name="Grimwood J."/>
            <person name="Kramer R."/>
            <person name="Lindquist E."/>
            <person name="Lucas S."/>
            <person name="Salamov A."/>
            <person name="McFadden G.I."/>
            <person name="Lane C.E."/>
            <person name="Keeling P.J."/>
            <person name="Gray M.W."/>
            <person name="Grigoriev I.V."/>
            <person name="Archibald J.M."/>
        </authorList>
    </citation>
    <scope>NUCLEOTIDE SEQUENCE</scope>
    <source>
        <strain evidence="2 4">CCMP2712</strain>
    </source>
</reference>
<dbReference type="HOGENOM" id="CLU_1423980_0_0_1"/>
<dbReference type="RefSeq" id="XP_005826735.1">
    <property type="nucleotide sequence ID" value="XM_005826678.1"/>
</dbReference>
<evidence type="ECO:0000313" key="4">
    <source>
        <dbReference type="Proteomes" id="UP000011087"/>
    </source>
</evidence>
<dbReference type="AlphaFoldDB" id="L1IV94"/>
<dbReference type="GeneID" id="17296446"/>
<reference evidence="3" key="3">
    <citation type="submission" date="2015-06" db="UniProtKB">
        <authorList>
            <consortium name="EnsemblProtists"/>
        </authorList>
    </citation>
    <scope>IDENTIFICATION</scope>
</reference>
<dbReference type="EMBL" id="JH993037">
    <property type="protein sequence ID" value="EKX39755.1"/>
    <property type="molecule type" value="Genomic_DNA"/>
</dbReference>
<name>L1IV94_GUITC</name>
<gene>
    <name evidence="2" type="ORF">GUITHDRAFT_164880</name>
</gene>
<keyword evidence="1" id="KW-0472">Membrane</keyword>
<feature type="transmembrane region" description="Helical" evidence="1">
    <location>
        <begin position="26"/>
        <end position="45"/>
    </location>
</feature>
<evidence type="ECO:0000313" key="3">
    <source>
        <dbReference type="EnsemblProtists" id="EKX39755"/>
    </source>
</evidence>
<evidence type="ECO:0000313" key="2">
    <source>
        <dbReference type="EMBL" id="EKX39755.1"/>
    </source>
</evidence>
<reference evidence="4" key="2">
    <citation type="submission" date="2012-11" db="EMBL/GenBank/DDBJ databases">
        <authorList>
            <person name="Kuo A."/>
            <person name="Curtis B.A."/>
            <person name="Tanifuji G."/>
            <person name="Burki F."/>
            <person name="Gruber A."/>
            <person name="Irimia M."/>
            <person name="Maruyama S."/>
            <person name="Arias M.C."/>
            <person name="Ball S.G."/>
            <person name="Gile G.H."/>
            <person name="Hirakawa Y."/>
            <person name="Hopkins J.F."/>
            <person name="Rensing S.A."/>
            <person name="Schmutz J."/>
            <person name="Symeonidi A."/>
            <person name="Elias M."/>
            <person name="Eveleigh R.J."/>
            <person name="Herman E.K."/>
            <person name="Klute M.J."/>
            <person name="Nakayama T."/>
            <person name="Obornik M."/>
            <person name="Reyes-Prieto A."/>
            <person name="Armbrust E.V."/>
            <person name="Aves S.J."/>
            <person name="Beiko R.G."/>
            <person name="Coutinho P."/>
            <person name="Dacks J.B."/>
            <person name="Durnford D.G."/>
            <person name="Fast N.M."/>
            <person name="Green B.R."/>
            <person name="Grisdale C."/>
            <person name="Hempe F."/>
            <person name="Henrissat B."/>
            <person name="Hoppner M.P."/>
            <person name="Ishida K.-I."/>
            <person name="Kim E."/>
            <person name="Koreny L."/>
            <person name="Kroth P.G."/>
            <person name="Liu Y."/>
            <person name="Malik S.-B."/>
            <person name="Maier U.G."/>
            <person name="McRose D."/>
            <person name="Mock T."/>
            <person name="Neilson J.A."/>
            <person name="Onodera N.T."/>
            <person name="Poole A.M."/>
            <person name="Pritham E.J."/>
            <person name="Richards T.A."/>
            <person name="Rocap G."/>
            <person name="Roy S.W."/>
            <person name="Sarai C."/>
            <person name="Schaack S."/>
            <person name="Shirato S."/>
            <person name="Slamovits C.H."/>
            <person name="Spencer D.F."/>
            <person name="Suzuki S."/>
            <person name="Worden A.Z."/>
            <person name="Zauner S."/>
            <person name="Barry K."/>
            <person name="Bell C."/>
            <person name="Bharti A.K."/>
            <person name="Crow J.A."/>
            <person name="Grimwood J."/>
            <person name="Kramer R."/>
            <person name="Lindquist E."/>
            <person name="Lucas S."/>
            <person name="Salamov A."/>
            <person name="McFadden G.I."/>
            <person name="Lane C.E."/>
            <person name="Keeling P.J."/>
            <person name="Gray M.W."/>
            <person name="Grigoriev I.V."/>
            <person name="Archibald J.M."/>
        </authorList>
    </citation>
    <scope>NUCLEOTIDE SEQUENCE</scope>
    <source>
        <strain evidence="4">CCMP2712</strain>
    </source>
</reference>
<evidence type="ECO:0000256" key="1">
    <source>
        <dbReference type="SAM" id="Phobius"/>
    </source>
</evidence>
<dbReference type="PaxDb" id="55529-EKX39755"/>
<protein>
    <submittedName>
        <fullName evidence="2 3">Uncharacterized protein</fullName>
    </submittedName>
</protein>
<accession>L1IV94</accession>
<keyword evidence="1" id="KW-1133">Transmembrane helix</keyword>
<keyword evidence="1" id="KW-0812">Transmembrane</keyword>
<dbReference type="KEGG" id="gtt:GUITHDRAFT_164880"/>
<keyword evidence="4" id="KW-1185">Reference proteome</keyword>
<organism evidence="2">
    <name type="scientific">Guillardia theta (strain CCMP2712)</name>
    <name type="common">Cryptophyte</name>
    <dbReference type="NCBI Taxonomy" id="905079"/>
    <lineage>
        <taxon>Eukaryota</taxon>
        <taxon>Cryptophyceae</taxon>
        <taxon>Pyrenomonadales</taxon>
        <taxon>Geminigeraceae</taxon>
        <taxon>Guillardia</taxon>
    </lineage>
</organism>
<proteinExistence type="predicted"/>